<evidence type="ECO:0000256" key="10">
    <source>
        <dbReference type="ARBA" id="ARBA00047899"/>
    </source>
</evidence>
<dbReference type="FunFam" id="3.30.200.20:FF:000195">
    <property type="entry name" value="G-type lectin S-receptor-like serine/threonine-protein kinase"/>
    <property type="match status" value="1"/>
</dbReference>
<dbReference type="PANTHER" id="PTHR27002:SF825">
    <property type="entry name" value="RECEPTOR-LIKE SERINE_THREONINE-PROTEIN KINASE"/>
    <property type="match status" value="1"/>
</dbReference>
<dbReference type="GO" id="GO:0004674">
    <property type="term" value="F:protein serine/threonine kinase activity"/>
    <property type="evidence" value="ECO:0007669"/>
    <property type="project" value="UniProtKB-KW"/>
</dbReference>
<reference evidence="14" key="2">
    <citation type="submission" date="2025-08" db="UniProtKB">
        <authorList>
            <consortium name="RefSeq"/>
        </authorList>
    </citation>
    <scope>IDENTIFICATION</scope>
    <source>
        <tissue evidence="14">Young leaves</tissue>
    </source>
</reference>
<dbReference type="FunFam" id="1.10.510.10:FF:000060">
    <property type="entry name" value="G-type lectin S-receptor-like serine/threonine-protein kinase"/>
    <property type="match status" value="1"/>
</dbReference>
<protein>
    <recommendedName>
        <fullName evidence="1">non-specific serine/threonine protein kinase</fullName>
        <ecNumber evidence="1">2.7.11.1</ecNumber>
    </recommendedName>
</protein>
<evidence type="ECO:0000256" key="7">
    <source>
        <dbReference type="ARBA" id="ARBA00022840"/>
    </source>
</evidence>
<keyword evidence="8" id="KW-1015">Disulfide bond</keyword>
<evidence type="ECO:0000256" key="5">
    <source>
        <dbReference type="ARBA" id="ARBA00022741"/>
    </source>
</evidence>
<evidence type="ECO:0000256" key="3">
    <source>
        <dbReference type="ARBA" id="ARBA00022679"/>
    </source>
</evidence>
<gene>
    <name evidence="14" type="primary">LOC113864412</name>
</gene>
<dbReference type="Gene3D" id="3.30.200.20">
    <property type="entry name" value="Phosphorylase Kinase, domain 1"/>
    <property type="match status" value="1"/>
</dbReference>
<evidence type="ECO:0000256" key="8">
    <source>
        <dbReference type="ARBA" id="ARBA00023157"/>
    </source>
</evidence>
<evidence type="ECO:0000259" key="12">
    <source>
        <dbReference type="PROSITE" id="PS50011"/>
    </source>
</evidence>
<evidence type="ECO:0000313" key="13">
    <source>
        <dbReference type="Proteomes" id="UP000694853"/>
    </source>
</evidence>
<dbReference type="GO" id="GO:0005886">
    <property type="term" value="C:plasma membrane"/>
    <property type="evidence" value="ECO:0007669"/>
    <property type="project" value="TreeGrafter"/>
</dbReference>
<keyword evidence="2" id="KW-0723">Serine/threonine-protein kinase</keyword>
<dbReference type="InterPro" id="IPR001245">
    <property type="entry name" value="Ser-Thr/Tyr_kinase_cat_dom"/>
</dbReference>
<keyword evidence="9" id="KW-0325">Glycoprotein</keyword>
<dbReference type="InterPro" id="IPR008271">
    <property type="entry name" value="Ser/Thr_kinase_AS"/>
</dbReference>
<dbReference type="PROSITE" id="PS00108">
    <property type="entry name" value="PROTEIN_KINASE_ST"/>
    <property type="match status" value="1"/>
</dbReference>
<dbReference type="CDD" id="cd14066">
    <property type="entry name" value="STKc_IRAK"/>
    <property type="match status" value="1"/>
</dbReference>
<keyword evidence="6" id="KW-0418">Kinase</keyword>
<dbReference type="Gene3D" id="1.10.510.10">
    <property type="entry name" value="Transferase(Phosphotransferase) domain 1"/>
    <property type="match status" value="1"/>
</dbReference>
<feature type="domain" description="Protein kinase" evidence="12">
    <location>
        <begin position="33"/>
        <end position="310"/>
    </location>
</feature>
<organism evidence="13 14">
    <name type="scientific">Abrus precatorius</name>
    <name type="common">Indian licorice</name>
    <name type="synonym">Glycine abrus</name>
    <dbReference type="NCBI Taxonomy" id="3816"/>
    <lineage>
        <taxon>Eukaryota</taxon>
        <taxon>Viridiplantae</taxon>
        <taxon>Streptophyta</taxon>
        <taxon>Embryophyta</taxon>
        <taxon>Tracheophyta</taxon>
        <taxon>Spermatophyta</taxon>
        <taxon>Magnoliopsida</taxon>
        <taxon>eudicotyledons</taxon>
        <taxon>Gunneridae</taxon>
        <taxon>Pentapetalae</taxon>
        <taxon>rosids</taxon>
        <taxon>fabids</taxon>
        <taxon>Fabales</taxon>
        <taxon>Fabaceae</taxon>
        <taxon>Papilionoideae</taxon>
        <taxon>50 kb inversion clade</taxon>
        <taxon>NPAAA clade</taxon>
        <taxon>indigoferoid/millettioid clade</taxon>
        <taxon>Abreae</taxon>
        <taxon>Abrus</taxon>
    </lineage>
</organism>
<dbReference type="InterPro" id="IPR011009">
    <property type="entry name" value="Kinase-like_dom_sf"/>
</dbReference>
<dbReference type="PROSITE" id="PS50011">
    <property type="entry name" value="PROTEIN_KINASE_DOM"/>
    <property type="match status" value="1"/>
</dbReference>
<reference evidence="13" key="1">
    <citation type="journal article" date="2019" name="Toxins">
        <title>Detection of Abrin-Like and Prepropulchellin-Like Toxin Genes and Transcripts Using Whole Genome Sequencing and Full-Length Transcript Sequencing of Abrus precatorius.</title>
        <authorList>
            <person name="Hovde B.T."/>
            <person name="Daligault H.E."/>
            <person name="Hanschen E.R."/>
            <person name="Kunde Y.A."/>
            <person name="Johnson M.B."/>
            <person name="Starkenburg S.R."/>
            <person name="Johnson S.L."/>
        </authorList>
    </citation>
    <scope>NUCLEOTIDE SEQUENCE [LARGE SCALE GENOMIC DNA]</scope>
</reference>
<keyword evidence="7" id="KW-0067">ATP-binding</keyword>
<proteinExistence type="predicted"/>
<evidence type="ECO:0000256" key="2">
    <source>
        <dbReference type="ARBA" id="ARBA00022527"/>
    </source>
</evidence>
<evidence type="ECO:0000313" key="14">
    <source>
        <dbReference type="RefSeq" id="XP_027353878.1"/>
    </source>
</evidence>
<dbReference type="Pfam" id="PF07714">
    <property type="entry name" value="PK_Tyr_Ser-Thr"/>
    <property type="match status" value="1"/>
</dbReference>
<name>A0A8B8LF01_ABRPR</name>
<keyword evidence="13" id="KW-1185">Reference proteome</keyword>
<comment type="catalytic activity">
    <reaction evidence="10">
        <text>L-threonyl-[protein] + ATP = O-phospho-L-threonyl-[protein] + ADP + H(+)</text>
        <dbReference type="Rhea" id="RHEA:46608"/>
        <dbReference type="Rhea" id="RHEA-COMP:11060"/>
        <dbReference type="Rhea" id="RHEA-COMP:11605"/>
        <dbReference type="ChEBI" id="CHEBI:15378"/>
        <dbReference type="ChEBI" id="CHEBI:30013"/>
        <dbReference type="ChEBI" id="CHEBI:30616"/>
        <dbReference type="ChEBI" id="CHEBI:61977"/>
        <dbReference type="ChEBI" id="CHEBI:456216"/>
        <dbReference type="EC" id="2.7.11.1"/>
    </reaction>
</comment>
<dbReference type="GO" id="GO:0005524">
    <property type="term" value="F:ATP binding"/>
    <property type="evidence" value="ECO:0007669"/>
    <property type="project" value="UniProtKB-KW"/>
</dbReference>
<dbReference type="AlphaFoldDB" id="A0A8B8LF01"/>
<dbReference type="OrthoDB" id="4062651at2759"/>
<evidence type="ECO:0000256" key="9">
    <source>
        <dbReference type="ARBA" id="ARBA00023180"/>
    </source>
</evidence>
<accession>A0A8B8LF01</accession>
<dbReference type="KEGG" id="aprc:113864412"/>
<dbReference type="Proteomes" id="UP000694853">
    <property type="component" value="Unplaced"/>
</dbReference>
<evidence type="ECO:0000256" key="11">
    <source>
        <dbReference type="ARBA" id="ARBA00048679"/>
    </source>
</evidence>
<dbReference type="EC" id="2.7.11.1" evidence="1"/>
<dbReference type="SUPFAM" id="SSF56112">
    <property type="entry name" value="Protein kinase-like (PK-like)"/>
    <property type="match status" value="1"/>
</dbReference>
<dbReference type="InterPro" id="IPR000719">
    <property type="entry name" value="Prot_kinase_dom"/>
</dbReference>
<dbReference type="GeneID" id="113864412"/>
<keyword evidence="4" id="KW-0732">Signal</keyword>
<dbReference type="SMART" id="SM00220">
    <property type="entry name" value="S_TKc"/>
    <property type="match status" value="1"/>
</dbReference>
<dbReference type="RefSeq" id="XP_027353878.1">
    <property type="nucleotide sequence ID" value="XM_027498077.1"/>
</dbReference>
<evidence type="ECO:0000256" key="1">
    <source>
        <dbReference type="ARBA" id="ARBA00012513"/>
    </source>
</evidence>
<sequence>MFNWKQYKNRLRKEDMDLPTFDLSIIANATNNFSSINKVGEGGFGPVYKGTLIDGQEVAIKRHSKSSDQGLEEFKNEVALIAKLQHRNLVNLLGCCIQGEEKLLIYEYMPNNSLDYFIFDEHRSKLLDWIQRFHIISGVARGLLYLHQDSRLKIIHRDLKTSNILLDAYMNPKISDFGLARTFWGDQVEANTKKVVGTYGYIPPEYAVHGHYSVKSDVFSFGVIVLEIVSGKRNRGFSDPEQYLNLLGHAWRLWNQDRPLELIDKHLAESGKSFEVIRCIHVGLLCVQEKPEDRPDISSIVLMLNGEKTLPQPKAPGFYTGSDLPNAEASSRMCNPFTLNKMSITMFEAR</sequence>
<keyword evidence="5" id="KW-0547">Nucleotide-binding</keyword>
<evidence type="ECO:0000256" key="4">
    <source>
        <dbReference type="ARBA" id="ARBA00022729"/>
    </source>
</evidence>
<dbReference type="PANTHER" id="PTHR27002">
    <property type="entry name" value="RECEPTOR-LIKE SERINE/THREONINE-PROTEIN KINASE SD1-8"/>
    <property type="match status" value="1"/>
</dbReference>
<comment type="catalytic activity">
    <reaction evidence="11">
        <text>L-seryl-[protein] + ATP = O-phospho-L-seryl-[protein] + ADP + H(+)</text>
        <dbReference type="Rhea" id="RHEA:17989"/>
        <dbReference type="Rhea" id="RHEA-COMP:9863"/>
        <dbReference type="Rhea" id="RHEA-COMP:11604"/>
        <dbReference type="ChEBI" id="CHEBI:15378"/>
        <dbReference type="ChEBI" id="CHEBI:29999"/>
        <dbReference type="ChEBI" id="CHEBI:30616"/>
        <dbReference type="ChEBI" id="CHEBI:83421"/>
        <dbReference type="ChEBI" id="CHEBI:456216"/>
        <dbReference type="EC" id="2.7.11.1"/>
    </reaction>
</comment>
<evidence type="ECO:0000256" key="6">
    <source>
        <dbReference type="ARBA" id="ARBA00022777"/>
    </source>
</evidence>
<dbReference type="InterPro" id="IPR021820">
    <property type="entry name" value="S-locus_recpt_kinase_C"/>
</dbReference>
<keyword evidence="3" id="KW-0808">Transferase</keyword>
<dbReference type="Pfam" id="PF11883">
    <property type="entry name" value="DUF3403"/>
    <property type="match status" value="1"/>
</dbReference>